<dbReference type="InterPro" id="IPR057207">
    <property type="entry name" value="FBXL15_LRR"/>
</dbReference>
<proteinExistence type="predicted"/>
<dbReference type="InterPro" id="IPR006553">
    <property type="entry name" value="Leu-rich_rpt_Cys-con_subtyp"/>
</dbReference>
<evidence type="ECO:0000313" key="3">
    <source>
        <dbReference type="Proteomes" id="UP001202328"/>
    </source>
</evidence>
<dbReference type="PANTHER" id="PTHR13318:SF105">
    <property type="entry name" value="F-BOX_LRR-REPEAT PROTEIN 3"/>
    <property type="match status" value="1"/>
</dbReference>
<dbReference type="InterPro" id="IPR032675">
    <property type="entry name" value="LRR_dom_sf"/>
</dbReference>
<name>A0AAD4XY21_9MAGN</name>
<evidence type="ECO:0000259" key="1">
    <source>
        <dbReference type="Pfam" id="PF25372"/>
    </source>
</evidence>
<dbReference type="Proteomes" id="UP001202328">
    <property type="component" value="Unassembled WGS sequence"/>
</dbReference>
<reference evidence="2" key="1">
    <citation type="submission" date="2022-04" db="EMBL/GenBank/DDBJ databases">
        <title>A functionally conserved STORR gene fusion in Papaver species that diverged 16.8 million years ago.</title>
        <authorList>
            <person name="Catania T."/>
        </authorList>
    </citation>
    <scope>NUCLEOTIDE SEQUENCE</scope>
    <source>
        <strain evidence="2">S-188037</strain>
    </source>
</reference>
<dbReference type="Pfam" id="PF25372">
    <property type="entry name" value="DUF7885"/>
    <property type="match status" value="2"/>
</dbReference>
<feature type="domain" description="F-box/LRR-repeat protein 15-like leucin rich repeat" evidence="1">
    <location>
        <begin position="145"/>
        <end position="270"/>
    </location>
</feature>
<dbReference type="SUPFAM" id="SSF52047">
    <property type="entry name" value="RNI-like"/>
    <property type="match status" value="1"/>
</dbReference>
<gene>
    <name evidence="2" type="ORF">MKW98_020685</name>
</gene>
<feature type="domain" description="F-box/LRR-repeat protein 15-like leucin rich repeat" evidence="1">
    <location>
        <begin position="271"/>
        <end position="369"/>
    </location>
</feature>
<dbReference type="AlphaFoldDB" id="A0AAD4XY21"/>
<dbReference type="SUPFAM" id="SSF81383">
    <property type="entry name" value="F-box domain"/>
    <property type="match status" value="1"/>
</dbReference>
<dbReference type="Gene3D" id="3.80.10.10">
    <property type="entry name" value="Ribonuclease Inhibitor"/>
    <property type="match status" value="2"/>
</dbReference>
<dbReference type="EMBL" id="JAJJMB010001184">
    <property type="protein sequence ID" value="KAI3958043.1"/>
    <property type="molecule type" value="Genomic_DNA"/>
</dbReference>
<comment type="caution">
    <text evidence="2">The sequence shown here is derived from an EMBL/GenBank/DDBJ whole genome shotgun (WGS) entry which is preliminary data.</text>
</comment>
<sequence length="459" mass="50922">MGSLSSSLDDSIGLGTLQLTSKTVQEERSKDDEAHPCKKTLSITDLPDECLGLVYHSLKYGTDYSSFGLVCRHWLHIQNYNHESLLVNIDLHTYRLCQTPKISSESFSIILCRLLIRFQHIRFLSLSRLPDVTDYIASQSQFFGSEVQFLSLKGFYEYSDKKLSLIFSPFPRLTSVCLSSSHITDKGLEILAKSYASLQKVDLRDCRKITDRGLEVLAKNCASLKEVDLGECQRISDRGLKVLAKCCASLEKIDLRYCCRITDHGLEGLAKYCASLKKVVLAGCQGITDKSLEALAKCCASLQKVDLGHCQRISGQGLEVLTKRCVSLEKVDLNGCKWITDSEISSLLKNCSKLHSLGISFCSNVTGIGFHGCPKTLTTVEALNTYNLTTEGIKEIASVGGIQYLSLMGDAVNDEAVITISKGCPLLKSLWLECVDEVHLEGWKAIDLLPEDHKRQQKN</sequence>
<accession>A0AAD4XY21</accession>
<protein>
    <recommendedName>
        <fullName evidence="1">F-box/LRR-repeat protein 15-like leucin rich repeat domain-containing protein</fullName>
    </recommendedName>
</protein>
<evidence type="ECO:0000313" key="2">
    <source>
        <dbReference type="EMBL" id="KAI3958043.1"/>
    </source>
</evidence>
<dbReference type="GO" id="GO:0019005">
    <property type="term" value="C:SCF ubiquitin ligase complex"/>
    <property type="evidence" value="ECO:0007669"/>
    <property type="project" value="TreeGrafter"/>
</dbReference>
<organism evidence="2 3">
    <name type="scientific">Papaver atlanticum</name>
    <dbReference type="NCBI Taxonomy" id="357466"/>
    <lineage>
        <taxon>Eukaryota</taxon>
        <taxon>Viridiplantae</taxon>
        <taxon>Streptophyta</taxon>
        <taxon>Embryophyta</taxon>
        <taxon>Tracheophyta</taxon>
        <taxon>Spermatophyta</taxon>
        <taxon>Magnoliopsida</taxon>
        <taxon>Ranunculales</taxon>
        <taxon>Papaveraceae</taxon>
        <taxon>Papaveroideae</taxon>
        <taxon>Papaver</taxon>
    </lineage>
</organism>
<dbReference type="GO" id="GO:0031146">
    <property type="term" value="P:SCF-dependent proteasomal ubiquitin-dependent protein catabolic process"/>
    <property type="evidence" value="ECO:0007669"/>
    <property type="project" value="TreeGrafter"/>
</dbReference>
<dbReference type="PANTHER" id="PTHR13318">
    <property type="entry name" value="PARTNER OF PAIRED, ISOFORM B-RELATED"/>
    <property type="match status" value="1"/>
</dbReference>
<keyword evidence="3" id="KW-1185">Reference proteome</keyword>
<dbReference type="SMART" id="SM00367">
    <property type="entry name" value="LRR_CC"/>
    <property type="match status" value="8"/>
</dbReference>
<dbReference type="InterPro" id="IPR036047">
    <property type="entry name" value="F-box-like_dom_sf"/>
</dbReference>